<dbReference type="CDD" id="cd09487">
    <property type="entry name" value="SAM_superfamily"/>
    <property type="match status" value="1"/>
</dbReference>
<dbReference type="Pfam" id="PF07647">
    <property type="entry name" value="SAM_2"/>
    <property type="match status" value="1"/>
</dbReference>
<gene>
    <name evidence="3" type="ORF">NE237_001387</name>
</gene>
<evidence type="ECO:0000313" key="4">
    <source>
        <dbReference type="Proteomes" id="UP001141806"/>
    </source>
</evidence>
<dbReference type="EMBL" id="JAMYWD010000003">
    <property type="protein sequence ID" value="KAJ4976281.1"/>
    <property type="molecule type" value="Genomic_DNA"/>
</dbReference>
<feature type="compositionally biased region" description="Basic and acidic residues" evidence="1">
    <location>
        <begin position="23"/>
        <end position="42"/>
    </location>
</feature>
<evidence type="ECO:0000256" key="1">
    <source>
        <dbReference type="SAM" id="MobiDB-lite"/>
    </source>
</evidence>
<evidence type="ECO:0000313" key="3">
    <source>
        <dbReference type="EMBL" id="KAJ4976281.1"/>
    </source>
</evidence>
<proteinExistence type="predicted"/>
<dbReference type="SUPFAM" id="SSF47769">
    <property type="entry name" value="SAM/Pointed domain"/>
    <property type="match status" value="1"/>
</dbReference>
<name>A0A9Q0KU25_9MAGN</name>
<comment type="caution">
    <text evidence="3">The sequence shown here is derived from an EMBL/GenBank/DDBJ whole genome shotgun (WGS) entry which is preliminary data.</text>
</comment>
<keyword evidence="4" id="KW-1185">Reference proteome</keyword>
<dbReference type="InterPro" id="IPR001660">
    <property type="entry name" value="SAM"/>
</dbReference>
<dbReference type="AlphaFoldDB" id="A0A9Q0KU25"/>
<protein>
    <recommendedName>
        <fullName evidence="2">SAM domain-containing protein</fullName>
    </recommendedName>
</protein>
<reference evidence="3" key="1">
    <citation type="journal article" date="2023" name="Plant J.">
        <title>The genome of the king protea, Protea cynaroides.</title>
        <authorList>
            <person name="Chang J."/>
            <person name="Duong T.A."/>
            <person name="Schoeman C."/>
            <person name="Ma X."/>
            <person name="Roodt D."/>
            <person name="Barker N."/>
            <person name="Li Z."/>
            <person name="Van de Peer Y."/>
            <person name="Mizrachi E."/>
        </authorList>
    </citation>
    <scope>NUCLEOTIDE SEQUENCE</scope>
    <source>
        <tissue evidence="3">Young leaves</tissue>
    </source>
</reference>
<organism evidence="3 4">
    <name type="scientific">Protea cynaroides</name>
    <dbReference type="NCBI Taxonomy" id="273540"/>
    <lineage>
        <taxon>Eukaryota</taxon>
        <taxon>Viridiplantae</taxon>
        <taxon>Streptophyta</taxon>
        <taxon>Embryophyta</taxon>
        <taxon>Tracheophyta</taxon>
        <taxon>Spermatophyta</taxon>
        <taxon>Magnoliopsida</taxon>
        <taxon>Proteales</taxon>
        <taxon>Proteaceae</taxon>
        <taxon>Protea</taxon>
    </lineage>
</organism>
<dbReference type="InterPro" id="IPR013761">
    <property type="entry name" value="SAM/pointed_sf"/>
</dbReference>
<dbReference type="OrthoDB" id="539213at2759"/>
<dbReference type="Gene3D" id="1.10.150.50">
    <property type="entry name" value="Transcription Factor, Ets-1"/>
    <property type="match status" value="1"/>
</dbReference>
<evidence type="ECO:0000259" key="2">
    <source>
        <dbReference type="PROSITE" id="PS50105"/>
    </source>
</evidence>
<dbReference type="Proteomes" id="UP001141806">
    <property type="component" value="Unassembled WGS sequence"/>
</dbReference>
<feature type="region of interest" description="Disordered" evidence="1">
    <location>
        <begin position="22"/>
        <end position="42"/>
    </location>
</feature>
<sequence length="188" mass="21483">MQVCCELDEFWTKEAFVESGTLHSDESPSVKPQSDSEHEKIGFGDSGINNVRIWLEQLRFAKCVGLFEMHEVDKEALPLLTIEDLKKMGINTVFSEGGAVSAWSKLSMAASFGKIVVVKKLWWVPLSSCSVGLSFPNGLAFLRSQQLQQHLEDKWFKDVLNLHCPRIHQYLWPPKHFCIRASSRYLHF</sequence>
<feature type="domain" description="SAM" evidence="2">
    <location>
        <begin position="46"/>
        <end position="93"/>
    </location>
</feature>
<dbReference type="PROSITE" id="PS50105">
    <property type="entry name" value="SAM_DOMAIN"/>
    <property type="match status" value="1"/>
</dbReference>
<accession>A0A9Q0KU25</accession>